<dbReference type="Proteomes" id="UP001174997">
    <property type="component" value="Unassembled WGS sequence"/>
</dbReference>
<feature type="transmembrane region" description="Helical" evidence="1">
    <location>
        <begin position="198"/>
        <end position="218"/>
    </location>
</feature>
<keyword evidence="1" id="KW-0812">Transmembrane</keyword>
<feature type="signal peptide" evidence="2">
    <location>
        <begin position="1"/>
        <end position="18"/>
    </location>
</feature>
<feature type="transmembrane region" description="Helical" evidence="1">
    <location>
        <begin position="152"/>
        <end position="177"/>
    </location>
</feature>
<evidence type="ECO:0000256" key="2">
    <source>
        <dbReference type="SAM" id="SignalP"/>
    </source>
</evidence>
<name>A0AA39Z5D3_9PEZI</name>
<feature type="transmembrane region" description="Helical" evidence="1">
    <location>
        <begin position="318"/>
        <end position="335"/>
    </location>
</feature>
<feature type="chain" id="PRO_5041256202" evidence="2">
    <location>
        <begin position="19"/>
        <end position="399"/>
    </location>
</feature>
<keyword evidence="4" id="KW-1185">Reference proteome</keyword>
<dbReference type="EMBL" id="JAULSY010000121">
    <property type="protein sequence ID" value="KAK0664489.1"/>
    <property type="molecule type" value="Genomic_DNA"/>
</dbReference>
<proteinExistence type="predicted"/>
<organism evidence="3 4">
    <name type="scientific">Cercophora samala</name>
    <dbReference type="NCBI Taxonomy" id="330535"/>
    <lineage>
        <taxon>Eukaryota</taxon>
        <taxon>Fungi</taxon>
        <taxon>Dikarya</taxon>
        <taxon>Ascomycota</taxon>
        <taxon>Pezizomycotina</taxon>
        <taxon>Sordariomycetes</taxon>
        <taxon>Sordariomycetidae</taxon>
        <taxon>Sordariales</taxon>
        <taxon>Lasiosphaeriaceae</taxon>
        <taxon>Cercophora</taxon>
    </lineage>
</organism>
<reference evidence="3" key="1">
    <citation type="submission" date="2023-06" db="EMBL/GenBank/DDBJ databases">
        <title>Genome-scale phylogeny and comparative genomics of the fungal order Sordariales.</title>
        <authorList>
            <consortium name="Lawrence Berkeley National Laboratory"/>
            <person name="Hensen N."/>
            <person name="Bonometti L."/>
            <person name="Westerberg I."/>
            <person name="Brannstrom I.O."/>
            <person name="Guillou S."/>
            <person name="Cros-Aarteil S."/>
            <person name="Calhoun S."/>
            <person name="Haridas S."/>
            <person name="Kuo A."/>
            <person name="Mondo S."/>
            <person name="Pangilinan J."/>
            <person name="Riley R."/>
            <person name="Labutti K."/>
            <person name="Andreopoulos B."/>
            <person name="Lipzen A."/>
            <person name="Chen C."/>
            <person name="Yanf M."/>
            <person name="Daum C."/>
            <person name="Ng V."/>
            <person name="Clum A."/>
            <person name="Steindorff A."/>
            <person name="Ohm R."/>
            <person name="Martin F."/>
            <person name="Silar P."/>
            <person name="Natvig D."/>
            <person name="Lalanne C."/>
            <person name="Gautier V."/>
            <person name="Ament-Velasquez S.L."/>
            <person name="Kruys A."/>
            <person name="Hutchinson M.I."/>
            <person name="Powell A.J."/>
            <person name="Barry K."/>
            <person name="Miller A.N."/>
            <person name="Grigoriev I.V."/>
            <person name="Debuchy R."/>
            <person name="Gladieux P."/>
            <person name="Thoren M.H."/>
            <person name="Johannesson H."/>
        </authorList>
    </citation>
    <scope>NUCLEOTIDE SEQUENCE</scope>
    <source>
        <strain evidence="3">CBS 307.81</strain>
    </source>
</reference>
<keyword evidence="1" id="KW-0472">Membrane</keyword>
<evidence type="ECO:0000256" key="1">
    <source>
        <dbReference type="SAM" id="Phobius"/>
    </source>
</evidence>
<evidence type="ECO:0000313" key="3">
    <source>
        <dbReference type="EMBL" id="KAK0664489.1"/>
    </source>
</evidence>
<feature type="transmembrane region" description="Helical" evidence="1">
    <location>
        <begin position="224"/>
        <end position="244"/>
    </location>
</feature>
<gene>
    <name evidence="3" type="ORF">QBC41DRAFT_233784</name>
</gene>
<comment type="caution">
    <text evidence="3">The sequence shown here is derived from an EMBL/GenBank/DDBJ whole genome shotgun (WGS) entry which is preliminary data.</text>
</comment>
<keyword evidence="1" id="KW-1133">Transmembrane helix</keyword>
<dbReference type="AlphaFoldDB" id="A0AA39Z5D3"/>
<feature type="transmembrane region" description="Helical" evidence="1">
    <location>
        <begin position="265"/>
        <end position="285"/>
    </location>
</feature>
<evidence type="ECO:0000313" key="4">
    <source>
        <dbReference type="Proteomes" id="UP001174997"/>
    </source>
</evidence>
<feature type="transmembrane region" description="Helical" evidence="1">
    <location>
        <begin position="97"/>
        <end position="115"/>
    </location>
</feature>
<keyword evidence="2" id="KW-0732">Signal</keyword>
<sequence length="399" mass="44534">MAFSTSTLLIGLPLSSRASEPPDMMTSTLSQVDPYTTANPSFQDPDDDDGSYQSTSHFVPLVYTFTTSSFAFALSTAIIFLIFSVLHTYLCFRKKTVFFAITIYASLAMATSQTMKAYLVQLQTAILTSDDFTSGLIDQIERSEIMFVVMELLGAVPASAMGFLLMMTYTRLTWFVVTKSGRKKGRVFGLPARWQTSVLAVGQMVGDGLVGVGHYYGLGYLQTLGGLVGLMTWGVLLVLMVRLGRVKGEEEGGERREQLKGVRRFVWAVGGSVGLLFLCGVARIIRREAVSYFMAETTWESTEDGASEIVAMSEWPEYVFQHLPIVLILVLLAVYHPGDYLPRRLTGWRLKTKRLLREERMREDVENLKVLARKDSKASSVQGSQLDCFERVDLDKETK</sequence>
<feature type="transmembrane region" description="Helical" evidence="1">
    <location>
        <begin position="70"/>
        <end position="90"/>
    </location>
</feature>
<accession>A0AA39Z5D3</accession>
<protein>
    <submittedName>
        <fullName evidence="3">Uncharacterized protein</fullName>
    </submittedName>
</protein>